<name>A0A1G4IRG0_9SACH</name>
<evidence type="ECO:0000256" key="1">
    <source>
        <dbReference type="ARBA" id="ARBA00022490"/>
    </source>
</evidence>
<dbReference type="PANTHER" id="PTHR12442:SF22">
    <property type="entry name" value="CYTOPLASMIC DYNEIN 1 INTERMEDIATE CHAIN-RELATED"/>
    <property type="match status" value="1"/>
</dbReference>
<gene>
    <name evidence="5" type="ORF">LANO_0A05314G</name>
</gene>
<dbReference type="GO" id="GO:0005868">
    <property type="term" value="C:cytoplasmic dynein complex"/>
    <property type="evidence" value="ECO:0007669"/>
    <property type="project" value="TreeGrafter"/>
</dbReference>
<keyword evidence="2" id="KW-0853">WD repeat</keyword>
<dbReference type="EMBL" id="LT598449">
    <property type="protein sequence ID" value="SCU79168.1"/>
    <property type="molecule type" value="Genomic_DNA"/>
</dbReference>
<accession>A0A1G4IRG0</accession>
<dbReference type="InterPro" id="IPR015943">
    <property type="entry name" value="WD40/YVTN_repeat-like_dom_sf"/>
</dbReference>
<feature type="compositionally biased region" description="Basic and acidic residues" evidence="4">
    <location>
        <begin position="1"/>
        <end position="16"/>
    </location>
</feature>
<dbReference type="Gene3D" id="2.130.10.10">
    <property type="entry name" value="YVTN repeat-like/Quinoprotein amine dehydrogenase"/>
    <property type="match status" value="1"/>
</dbReference>
<evidence type="ECO:0000256" key="4">
    <source>
        <dbReference type="SAM" id="MobiDB-lite"/>
    </source>
</evidence>
<evidence type="ECO:0000256" key="3">
    <source>
        <dbReference type="ARBA" id="ARBA00022737"/>
    </source>
</evidence>
<dbReference type="PANTHER" id="PTHR12442">
    <property type="entry name" value="DYNEIN INTERMEDIATE CHAIN"/>
    <property type="match status" value="1"/>
</dbReference>
<dbReference type="GO" id="GO:0010970">
    <property type="term" value="P:transport along microtubule"/>
    <property type="evidence" value="ECO:0007669"/>
    <property type="project" value="TreeGrafter"/>
</dbReference>
<keyword evidence="1" id="KW-0963">Cytoplasm</keyword>
<evidence type="ECO:0000313" key="6">
    <source>
        <dbReference type="Proteomes" id="UP000189911"/>
    </source>
</evidence>
<dbReference type="OrthoDB" id="366230at2759"/>
<dbReference type="GO" id="GO:0045504">
    <property type="term" value="F:dynein heavy chain binding"/>
    <property type="evidence" value="ECO:0007669"/>
    <property type="project" value="TreeGrafter"/>
</dbReference>
<keyword evidence="6" id="KW-1185">Reference proteome</keyword>
<dbReference type="InterPro" id="IPR050687">
    <property type="entry name" value="Dynein_IC"/>
</dbReference>
<evidence type="ECO:0000313" key="5">
    <source>
        <dbReference type="EMBL" id="SCU79168.1"/>
    </source>
</evidence>
<evidence type="ECO:0000256" key="2">
    <source>
        <dbReference type="ARBA" id="ARBA00022574"/>
    </source>
</evidence>
<dbReference type="SUPFAM" id="SSF50978">
    <property type="entry name" value="WD40 repeat-like"/>
    <property type="match status" value="1"/>
</dbReference>
<feature type="region of interest" description="Disordered" evidence="4">
    <location>
        <begin position="1"/>
        <end position="34"/>
    </location>
</feature>
<sequence>MDTLEEKRKKLQELRERRRQGQRPISDSSRDDLVNHLLNSNNNENLPQPLEMVNIATQTEETENLTKLESTNNDFPTLLTYERAVQTDPVEFKEPDEANQEANTETSFLDDTGEDSSFLEEGPISQVRNVVPHVVEDQSLTVGVKSFSLLEALDKTKASLTEKEIQNVQHFRISHILDPDSAVHGEMRCVWVDYYAELALVVLQETQTSQDQSSNSIVSVYKLSTAELVDTVVFRGQAFLRGQFIRRKRTAVTSALLTSYNGKTILYEIRAVPQSNGALGIERNLIVRNFHHYPVFAVWQHHTVDPRVLVGSTDGTVSELDILRMELYRDPASAQHTSHFKILPVSPSSLLLSEEFGAELRSGFQRQLDKQSAYDEVAITSMITMPQDPTVVYVGCEDGGIYKINHCELNSDSTVIDTNNNGFVPKINTENDEIFHALPITGLYNCDNAPNLMLSSAMDWECKVWDVVNNEKVATIELDYPVINCEWVSSQDAYFIFILTPTALSVFNPMVMPDYSQNGTVSWRAIKNPVEIFSISVDHCENFSYFTSVKVFEEKGKYYALLGGDSNKLVCMEVEVQT</sequence>
<dbReference type="GO" id="GO:0045503">
    <property type="term" value="F:dynein light chain binding"/>
    <property type="evidence" value="ECO:0007669"/>
    <property type="project" value="TreeGrafter"/>
</dbReference>
<keyword evidence="3" id="KW-0677">Repeat</keyword>
<protein>
    <submittedName>
        <fullName evidence="5">LANO_0A05314g1_1</fullName>
    </submittedName>
</protein>
<organism evidence="5 6">
    <name type="scientific">Lachancea nothofagi CBS 11611</name>
    <dbReference type="NCBI Taxonomy" id="1266666"/>
    <lineage>
        <taxon>Eukaryota</taxon>
        <taxon>Fungi</taxon>
        <taxon>Dikarya</taxon>
        <taxon>Ascomycota</taxon>
        <taxon>Saccharomycotina</taxon>
        <taxon>Saccharomycetes</taxon>
        <taxon>Saccharomycetales</taxon>
        <taxon>Saccharomycetaceae</taxon>
        <taxon>Lachancea</taxon>
    </lineage>
</organism>
<feature type="region of interest" description="Disordered" evidence="4">
    <location>
        <begin position="94"/>
        <end position="117"/>
    </location>
</feature>
<dbReference type="AlphaFoldDB" id="A0A1G4IRG0"/>
<dbReference type="InterPro" id="IPR036322">
    <property type="entry name" value="WD40_repeat_dom_sf"/>
</dbReference>
<feature type="compositionally biased region" description="Polar residues" evidence="4">
    <location>
        <begin position="100"/>
        <end position="109"/>
    </location>
</feature>
<reference evidence="6" key="1">
    <citation type="submission" date="2016-03" db="EMBL/GenBank/DDBJ databases">
        <authorList>
            <person name="Devillers Hugo."/>
        </authorList>
    </citation>
    <scope>NUCLEOTIDE SEQUENCE [LARGE SCALE GENOMIC DNA]</scope>
</reference>
<dbReference type="Proteomes" id="UP000189911">
    <property type="component" value="Chromosome A"/>
</dbReference>
<proteinExistence type="predicted"/>